<dbReference type="GeneID" id="91107638"/>
<dbReference type="EMBL" id="CP159203">
    <property type="protein sequence ID" value="XCF15175.1"/>
    <property type="molecule type" value="Genomic_DNA"/>
</dbReference>
<name>A0AAU8C8T0_9EURY</name>
<evidence type="ECO:0000313" key="2">
    <source>
        <dbReference type="EMBL" id="XCF15175.1"/>
    </source>
</evidence>
<evidence type="ECO:0000256" key="1">
    <source>
        <dbReference type="SAM" id="Phobius"/>
    </source>
</evidence>
<feature type="transmembrane region" description="Helical" evidence="1">
    <location>
        <begin position="51"/>
        <end position="73"/>
    </location>
</feature>
<keyword evidence="1" id="KW-1133">Transmembrane helix</keyword>
<gene>
    <name evidence="2" type="ORF">ABSL23_00770</name>
</gene>
<dbReference type="RefSeq" id="WP_353633289.1">
    <property type="nucleotide sequence ID" value="NZ_CP159203.1"/>
</dbReference>
<reference evidence="2" key="1">
    <citation type="submission" date="2024-06" db="EMBL/GenBank/DDBJ databases">
        <title>Genome Sequence of an extremely halophilic archaeon isolated from Permian era halite, Salado Formation, Carlsbad, New Mexico: Halobacterium sp. strain NMX12-1.</title>
        <authorList>
            <person name="Sotoa L."/>
            <person name="DasSarma P."/>
            <person name="Anton B.P."/>
            <person name="Vincze T."/>
            <person name="Verma I."/>
            <person name="Eralp B."/>
            <person name="Powers D.W."/>
            <person name="Dozier B.L."/>
            <person name="Roberts R.J."/>
            <person name="DasSarma S."/>
        </authorList>
    </citation>
    <scope>NUCLEOTIDE SEQUENCE</scope>
    <source>
        <strain evidence="2">NMX12-1</strain>
        <plasmid evidence="2">pNMX12-1_234</plasmid>
    </source>
</reference>
<dbReference type="AlphaFoldDB" id="A0AAU8C8T0"/>
<keyword evidence="2" id="KW-0614">Plasmid</keyword>
<organism evidence="2">
    <name type="scientific">Halobacterium sp. NMX12-1</name>
    <dbReference type="NCBI Taxonomy" id="3166650"/>
    <lineage>
        <taxon>Archaea</taxon>
        <taxon>Methanobacteriati</taxon>
        <taxon>Methanobacteriota</taxon>
        <taxon>Stenosarchaea group</taxon>
        <taxon>Halobacteria</taxon>
        <taxon>Halobacteriales</taxon>
        <taxon>Halobacteriaceae</taxon>
        <taxon>Halobacterium</taxon>
    </lineage>
</organism>
<protein>
    <submittedName>
        <fullName evidence="2">Uncharacterized protein</fullName>
    </submittedName>
</protein>
<proteinExistence type="predicted"/>
<keyword evidence="1" id="KW-0812">Transmembrane</keyword>
<accession>A0AAU8C8T0</accession>
<sequence length="84" mass="8963">MIRTHLQHLHHAIDEQTLPIRAGITLAAVASLPLFGNTVRALGAWLGLGRLVLPLLILAHVPAVVGVIAIWSIGCDLCRTEDAT</sequence>
<feature type="transmembrane region" description="Helical" evidence="1">
    <location>
        <begin position="20"/>
        <end position="39"/>
    </location>
</feature>
<keyword evidence="1" id="KW-0472">Membrane</keyword>
<geneLocation type="plasmid" evidence="2">
    <name>pNMX12-1_234</name>
</geneLocation>
<dbReference type="KEGG" id="hanx:ABSL23_00770"/>